<dbReference type="Proteomes" id="UP000503580">
    <property type="component" value="Chromosome"/>
</dbReference>
<evidence type="ECO:0000259" key="2">
    <source>
        <dbReference type="Pfam" id="PF00419"/>
    </source>
</evidence>
<dbReference type="KEGG" id="kgn:GY169_19310"/>
<protein>
    <submittedName>
        <fullName evidence="3">Fimbrial protein</fullName>
    </submittedName>
</protein>
<dbReference type="Pfam" id="PF00419">
    <property type="entry name" value="Fimbrial"/>
    <property type="match status" value="1"/>
</dbReference>
<feature type="domain" description="Fimbrial-type adhesion" evidence="2">
    <location>
        <begin position="273"/>
        <end position="420"/>
    </location>
</feature>
<evidence type="ECO:0000313" key="3">
    <source>
        <dbReference type="EMBL" id="QIR28822.1"/>
    </source>
</evidence>
<keyword evidence="1" id="KW-0732">Signal</keyword>
<feature type="chain" id="PRO_5026133548" evidence="1">
    <location>
        <begin position="33"/>
        <end position="421"/>
    </location>
</feature>
<sequence>MSIFSSTSPKWIKRTLILTLSSVVSYIPHALADGPATYIVGNNAHTGSYDRQGPTGEGITNTTISLTGNQTVIFYKSSTLQPSNVSTWVTNSSNSGSNNGTIYCTTNEGATGADLVLENNFQDSGLVYGGHKLLKTNIQGLYFTYSIANMGSWNISFTPNPLYVGDYSAPVSLIEHDKSGGSGCADQKTGMGYKPIGGFTGGATITFYNDATFDPKGAETISLLNNGGYSYRIYNPNPGPGIISYHDTYTISTSNFKISLPTCSAAVLGGDNSSGTTVSMGAFSPNDIINGAKPVPFSIELSGCSRVRNIAVKLTAGTTGKDPTLLGNTLISGKADGVGLQIKGLANSVSDEMVLIPNDDTSVYQDYEEETDTSSGIGGTGGTIVTTTQSLKFNATLKRDSSAKILSGKFYATGVFSITYP</sequence>
<dbReference type="Gene3D" id="2.60.40.1090">
    <property type="entry name" value="Fimbrial-type adhesion domain"/>
    <property type="match status" value="1"/>
</dbReference>
<reference evidence="3 4" key="1">
    <citation type="submission" date="2020-02" db="EMBL/GenBank/DDBJ databases">
        <title>Whole genome PO2S7.</title>
        <authorList>
            <person name="Singha K.M."/>
        </authorList>
    </citation>
    <scope>NUCLEOTIDE SEQUENCE [LARGE SCALE GENOMIC DNA]</scope>
    <source>
        <strain evidence="3 4">PO2S7</strain>
    </source>
</reference>
<dbReference type="InterPro" id="IPR036937">
    <property type="entry name" value="Adhesion_dom_fimbrial_sf"/>
</dbReference>
<dbReference type="AlphaFoldDB" id="A0A6G9RPR7"/>
<dbReference type="GO" id="GO:0007155">
    <property type="term" value="P:cell adhesion"/>
    <property type="evidence" value="ECO:0007669"/>
    <property type="project" value="InterPro"/>
</dbReference>
<dbReference type="SUPFAM" id="SSF49401">
    <property type="entry name" value="Bacterial adhesins"/>
    <property type="match status" value="1"/>
</dbReference>
<feature type="signal peptide" evidence="1">
    <location>
        <begin position="1"/>
        <end position="32"/>
    </location>
</feature>
<dbReference type="EMBL" id="CP050321">
    <property type="protein sequence ID" value="QIR28822.1"/>
    <property type="molecule type" value="Genomic_DNA"/>
</dbReference>
<evidence type="ECO:0000313" key="4">
    <source>
        <dbReference type="Proteomes" id="UP000503580"/>
    </source>
</evidence>
<name>A0A6G9RPR7_9ENTR</name>
<evidence type="ECO:0000256" key="1">
    <source>
        <dbReference type="SAM" id="SignalP"/>
    </source>
</evidence>
<gene>
    <name evidence="3" type="ORF">GY169_19310</name>
</gene>
<dbReference type="InterPro" id="IPR000259">
    <property type="entry name" value="Adhesion_dom_fimbrial"/>
</dbReference>
<proteinExistence type="predicted"/>
<dbReference type="RefSeq" id="WP_167576744.1">
    <property type="nucleotide sequence ID" value="NZ_CP050321.1"/>
</dbReference>
<dbReference type="InterPro" id="IPR008966">
    <property type="entry name" value="Adhesion_dom_sf"/>
</dbReference>
<organism evidence="3 4">
    <name type="scientific">Kluyvera genomosp. 3</name>
    <dbReference type="NCBI Taxonomy" id="2774055"/>
    <lineage>
        <taxon>Bacteria</taxon>
        <taxon>Pseudomonadati</taxon>
        <taxon>Pseudomonadota</taxon>
        <taxon>Gammaproteobacteria</taxon>
        <taxon>Enterobacterales</taxon>
        <taxon>Enterobacteriaceae</taxon>
        <taxon>Kluyvera</taxon>
    </lineage>
</organism>
<dbReference type="GO" id="GO:0009289">
    <property type="term" value="C:pilus"/>
    <property type="evidence" value="ECO:0007669"/>
    <property type="project" value="InterPro"/>
</dbReference>
<accession>A0A6G9RPR7</accession>
<keyword evidence="4" id="KW-1185">Reference proteome</keyword>